<dbReference type="VEuPathDB" id="AmoebaDB:DICPUDRAFT_76956"/>
<protein>
    <submittedName>
        <fullName evidence="1">Uncharacterized protein</fullName>
    </submittedName>
</protein>
<dbReference type="AlphaFoldDB" id="F0ZF63"/>
<sequence length="157" mass="18090">MNIFCNNYDENFFTPIRTLKTKDGNDPVCSEEEYNDLKNGYKQLSSQQKERIPPGHRNAINNHQQVPRKGYYNKIAERINKTSLTIDYLSTKKPYNNVVVTDPQLGLLIKAYNSLSEKQKGDLPNDTTQTILSTETVPRRNLFNKVAKKLNVLLLQD</sequence>
<dbReference type="RefSeq" id="XP_003286051.1">
    <property type="nucleotide sequence ID" value="XM_003286003.1"/>
</dbReference>
<dbReference type="Proteomes" id="UP000001064">
    <property type="component" value="Unassembled WGS sequence"/>
</dbReference>
<accession>F0ZF63</accession>
<name>F0ZF63_DICPU</name>
<dbReference type="EMBL" id="GL871000">
    <property type="protein sequence ID" value="EGC37398.1"/>
    <property type="molecule type" value="Genomic_DNA"/>
</dbReference>
<reference evidence="2" key="1">
    <citation type="journal article" date="2011" name="Genome Biol.">
        <title>Comparative genomics of the social amoebae Dictyostelium discoideum and Dictyostelium purpureum.</title>
        <authorList>
            <consortium name="US DOE Joint Genome Institute (JGI-PGF)"/>
            <person name="Sucgang R."/>
            <person name="Kuo A."/>
            <person name="Tian X."/>
            <person name="Salerno W."/>
            <person name="Parikh A."/>
            <person name="Feasley C.L."/>
            <person name="Dalin E."/>
            <person name="Tu H."/>
            <person name="Huang E."/>
            <person name="Barry K."/>
            <person name="Lindquist E."/>
            <person name="Shapiro H."/>
            <person name="Bruce D."/>
            <person name="Schmutz J."/>
            <person name="Salamov A."/>
            <person name="Fey P."/>
            <person name="Gaudet P."/>
            <person name="Anjard C."/>
            <person name="Babu M.M."/>
            <person name="Basu S."/>
            <person name="Bushmanova Y."/>
            <person name="van der Wel H."/>
            <person name="Katoh-Kurasawa M."/>
            <person name="Dinh C."/>
            <person name="Coutinho P.M."/>
            <person name="Saito T."/>
            <person name="Elias M."/>
            <person name="Schaap P."/>
            <person name="Kay R.R."/>
            <person name="Henrissat B."/>
            <person name="Eichinger L."/>
            <person name="Rivero F."/>
            <person name="Putnam N.H."/>
            <person name="West C.M."/>
            <person name="Loomis W.F."/>
            <person name="Chisholm R.L."/>
            <person name="Shaulsky G."/>
            <person name="Strassmann J.E."/>
            <person name="Queller D.C."/>
            <person name="Kuspa A."/>
            <person name="Grigoriev I.V."/>
        </authorList>
    </citation>
    <scope>NUCLEOTIDE SEQUENCE [LARGE SCALE GENOMIC DNA]</scope>
    <source>
        <strain evidence="2">QSDP1</strain>
    </source>
</reference>
<keyword evidence="2" id="KW-1185">Reference proteome</keyword>
<proteinExistence type="predicted"/>
<dbReference type="GeneID" id="10499847"/>
<evidence type="ECO:0000313" key="2">
    <source>
        <dbReference type="Proteomes" id="UP000001064"/>
    </source>
</evidence>
<evidence type="ECO:0000313" key="1">
    <source>
        <dbReference type="EMBL" id="EGC37398.1"/>
    </source>
</evidence>
<organism evidence="1 2">
    <name type="scientific">Dictyostelium purpureum</name>
    <name type="common">Slime mold</name>
    <dbReference type="NCBI Taxonomy" id="5786"/>
    <lineage>
        <taxon>Eukaryota</taxon>
        <taxon>Amoebozoa</taxon>
        <taxon>Evosea</taxon>
        <taxon>Eumycetozoa</taxon>
        <taxon>Dictyostelia</taxon>
        <taxon>Dictyosteliales</taxon>
        <taxon>Dictyosteliaceae</taxon>
        <taxon>Dictyostelium</taxon>
    </lineage>
</organism>
<dbReference type="InParanoid" id="F0ZF63"/>
<dbReference type="KEGG" id="dpp:DICPUDRAFT_76956"/>
<gene>
    <name evidence="1" type="ORF">DICPUDRAFT_76956</name>
</gene>